<dbReference type="PANTHER" id="PTHR24113">
    <property type="entry name" value="RAN GTPASE-ACTIVATING PROTEIN 1"/>
    <property type="match status" value="1"/>
</dbReference>
<dbReference type="SMART" id="SM00368">
    <property type="entry name" value="LRR_RI"/>
    <property type="match status" value="5"/>
</dbReference>
<dbReference type="Gene3D" id="3.80.10.10">
    <property type="entry name" value="Ribonuclease Inhibitor"/>
    <property type="match status" value="2"/>
</dbReference>
<name>A0AAJ0DRP2_9PEZI</name>
<evidence type="ECO:0000313" key="1">
    <source>
        <dbReference type="EMBL" id="KAK3055307.1"/>
    </source>
</evidence>
<dbReference type="InterPro" id="IPR027038">
    <property type="entry name" value="RanGap"/>
</dbReference>
<keyword evidence="2" id="KW-1185">Reference proteome</keyword>
<organism evidence="1 2">
    <name type="scientific">Extremus antarcticus</name>
    <dbReference type="NCBI Taxonomy" id="702011"/>
    <lineage>
        <taxon>Eukaryota</taxon>
        <taxon>Fungi</taxon>
        <taxon>Dikarya</taxon>
        <taxon>Ascomycota</taxon>
        <taxon>Pezizomycotina</taxon>
        <taxon>Dothideomycetes</taxon>
        <taxon>Dothideomycetidae</taxon>
        <taxon>Mycosphaerellales</taxon>
        <taxon>Extremaceae</taxon>
        <taxon>Extremus</taxon>
    </lineage>
</organism>
<accession>A0AAJ0DRP2</accession>
<dbReference type="InterPro" id="IPR032675">
    <property type="entry name" value="LRR_dom_sf"/>
</dbReference>
<reference evidence="1" key="1">
    <citation type="submission" date="2023-04" db="EMBL/GenBank/DDBJ databases">
        <title>Black Yeasts Isolated from many extreme environments.</title>
        <authorList>
            <person name="Coleine C."/>
            <person name="Stajich J.E."/>
            <person name="Selbmann L."/>
        </authorList>
    </citation>
    <scope>NUCLEOTIDE SEQUENCE</scope>
    <source>
        <strain evidence="1">CCFEE 5312</strain>
    </source>
</reference>
<evidence type="ECO:0008006" key="3">
    <source>
        <dbReference type="Google" id="ProtNLM"/>
    </source>
</evidence>
<dbReference type="Pfam" id="PF13516">
    <property type="entry name" value="LRR_6"/>
    <property type="match status" value="3"/>
</dbReference>
<dbReference type="EMBL" id="JAWDJX010000009">
    <property type="protein sequence ID" value="KAK3055307.1"/>
    <property type="molecule type" value="Genomic_DNA"/>
</dbReference>
<dbReference type="AlphaFoldDB" id="A0AAJ0DRP2"/>
<comment type="caution">
    <text evidence="1">The sequence shown here is derived from an EMBL/GenBank/DDBJ whole genome shotgun (WGS) entry which is preliminary data.</text>
</comment>
<gene>
    <name evidence="1" type="ORF">LTR09_003860</name>
</gene>
<dbReference type="GO" id="GO:0005096">
    <property type="term" value="F:GTPase activator activity"/>
    <property type="evidence" value="ECO:0007669"/>
    <property type="project" value="InterPro"/>
</dbReference>
<proteinExistence type="predicted"/>
<dbReference type="Proteomes" id="UP001271007">
    <property type="component" value="Unassembled WGS sequence"/>
</dbReference>
<dbReference type="SUPFAM" id="SSF52047">
    <property type="entry name" value="RNI-like"/>
    <property type="match status" value="1"/>
</dbReference>
<dbReference type="InterPro" id="IPR001611">
    <property type="entry name" value="Leu-rich_rpt"/>
</dbReference>
<evidence type="ECO:0000313" key="2">
    <source>
        <dbReference type="Proteomes" id="UP001271007"/>
    </source>
</evidence>
<sequence length="633" mass="69210">MASAMASATSLPIAGVRDMFLDKQNTSISTITECDVVGVSSVEFWSSLILENLAVAQVIVIESNDGEGTVLAIDEEVLNAPRRKSARDALAHEVAAKVYPDLAGHSAGSLAAVIKYEKNLVMLRSMVLAQRQSAIAKATERNNRLNWVKRISKQGPWDEASDPIALKGAPSLPMPVEQSDKESLAPFFAHLRNGGTHQLPSTFNAGVAGTEPYYDTTLIEFEKGVLYSDGRIDLCKMVTGPRNIGDLMESLKPNTFSKHFLLGNNIIGQTGANAIADFIDEFPERFETWYLAGNCIDKMSFARLVDSMVKSTAITNVWLKRNPLGASAATDIFQLIHEATNLRTLDLDQTELGDEGVAKLFDSLSKYPPSEPLPLRNLYMNACGIGEKACKQIARFLQSPHCTIESLYISNNPIGDAGAALLAEGLSHNKSLQRLSVQSCGLKDSGIIDIATALANNTTITALDIGQAYATEDLGMRFNWSTDVSAPALVNLINTTKLQYLNISYTPMSQSSLNTILTAITDSNSLLWFFAKPLSTGGTDHGTVKAGQEYSRLHKLVRGKLAENVRVKYEGLGYERFEAEYKRFLISPKDVRLIDSVYRNRDAGAARWGEKKLDKWWGKGDETLAKVADRSLA</sequence>
<protein>
    <recommendedName>
        <fullName evidence="3">RNI-like protein</fullName>
    </recommendedName>
</protein>